<protein>
    <submittedName>
        <fullName evidence="1">Uncharacterized protein</fullName>
    </submittedName>
</protein>
<dbReference type="AlphaFoldDB" id="A0A3S4TCA3"/>
<keyword evidence="2" id="KW-1185">Reference proteome</keyword>
<reference evidence="1 2" key="1">
    <citation type="submission" date="2017-01" db="EMBL/GenBank/DDBJ databases">
        <title>The cable genome- insights into the physiology and evolution of filamentous bacteria capable of sulfide oxidation via long distance electron transfer.</title>
        <authorList>
            <person name="Schreiber L."/>
            <person name="Bjerg J.T."/>
            <person name="Boggild A."/>
            <person name="Van De Vossenberg J."/>
            <person name="Meysman F."/>
            <person name="Nielsen L.P."/>
            <person name="Schramm A."/>
            <person name="Kjeldsen K.U."/>
        </authorList>
    </citation>
    <scope>NUCLEOTIDE SEQUENCE [LARGE SCALE GENOMIC DNA]</scope>
    <source>
        <strain evidence="1">MCF</strain>
    </source>
</reference>
<evidence type="ECO:0000313" key="2">
    <source>
        <dbReference type="Proteomes" id="UP000287853"/>
    </source>
</evidence>
<gene>
    <name evidence="1" type="ORF">H206_06339</name>
</gene>
<organism evidence="1 2">
    <name type="scientific">Candidatus Electrothrix aarhusensis</name>
    <dbReference type="NCBI Taxonomy" id="1859131"/>
    <lineage>
        <taxon>Bacteria</taxon>
        <taxon>Pseudomonadati</taxon>
        <taxon>Thermodesulfobacteriota</taxon>
        <taxon>Desulfobulbia</taxon>
        <taxon>Desulfobulbales</taxon>
        <taxon>Desulfobulbaceae</taxon>
        <taxon>Candidatus Electrothrix</taxon>
    </lineage>
</organism>
<dbReference type="Proteomes" id="UP000287853">
    <property type="component" value="Unassembled WGS sequence"/>
</dbReference>
<dbReference type="EMBL" id="MTKO01000033">
    <property type="protein sequence ID" value="RWX47525.1"/>
    <property type="molecule type" value="Genomic_DNA"/>
</dbReference>
<sequence>MHPAHGVGHAVGSRSGSHIIRVQRPTGTAAGSHREVFLALLQAFLLIGTCYRMLEAGRVGRITGDGDIHPFMMVDSHTLTDIISTIAAYLSPKSLRERFFRHNIQGAAGIIKLGPHIGKAVDSGDDISSILAQTVENDP</sequence>
<name>A0A3S4TCA3_9BACT</name>
<proteinExistence type="predicted"/>
<evidence type="ECO:0000313" key="1">
    <source>
        <dbReference type="EMBL" id="RWX47525.1"/>
    </source>
</evidence>
<accession>A0A3S4TCA3</accession>
<comment type="caution">
    <text evidence="1">The sequence shown here is derived from an EMBL/GenBank/DDBJ whole genome shotgun (WGS) entry which is preliminary data.</text>
</comment>